<proteinExistence type="predicted"/>
<protein>
    <submittedName>
        <fullName evidence="2">Uncharacterized protein</fullName>
    </submittedName>
</protein>
<keyword evidence="3" id="KW-1185">Reference proteome</keyword>
<organism evidence="2 3">
    <name type="scientific">Cryptolaemus montrouzieri</name>
    <dbReference type="NCBI Taxonomy" id="559131"/>
    <lineage>
        <taxon>Eukaryota</taxon>
        <taxon>Metazoa</taxon>
        <taxon>Ecdysozoa</taxon>
        <taxon>Arthropoda</taxon>
        <taxon>Hexapoda</taxon>
        <taxon>Insecta</taxon>
        <taxon>Pterygota</taxon>
        <taxon>Neoptera</taxon>
        <taxon>Endopterygota</taxon>
        <taxon>Coleoptera</taxon>
        <taxon>Polyphaga</taxon>
        <taxon>Cucujiformia</taxon>
        <taxon>Coccinelloidea</taxon>
        <taxon>Coccinellidae</taxon>
        <taxon>Scymninae</taxon>
        <taxon>Scymnini</taxon>
        <taxon>Cryptolaemus</taxon>
    </lineage>
</organism>
<dbReference type="AlphaFoldDB" id="A0ABD2P0F3"/>
<dbReference type="EMBL" id="JABFTP020000165">
    <property type="protein sequence ID" value="KAL3284388.1"/>
    <property type="molecule type" value="Genomic_DNA"/>
</dbReference>
<gene>
    <name evidence="2" type="ORF">HHI36_018551</name>
</gene>
<sequence>MSERIFRVDDEDFGERVRQLLEDELDTQFSHERLRSATPEIGAAENDPGEVVIDDSDDDPNYICPDDSSYDDTSDDDSSDDAFLADRAPKALGDQPEPIQLWIILVDEDMRDEVVKWTNNTLATVRSKIDTMNRNVLNRYRDTSIEEINTLVGIILFTSILKGSTEDVG</sequence>
<accession>A0ABD2P0F3</accession>
<evidence type="ECO:0000256" key="1">
    <source>
        <dbReference type="SAM" id="MobiDB-lite"/>
    </source>
</evidence>
<dbReference type="Proteomes" id="UP001516400">
    <property type="component" value="Unassembled WGS sequence"/>
</dbReference>
<evidence type="ECO:0000313" key="2">
    <source>
        <dbReference type="EMBL" id="KAL3284388.1"/>
    </source>
</evidence>
<comment type="caution">
    <text evidence="2">The sequence shown here is derived from an EMBL/GenBank/DDBJ whole genome shotgun (WGS) entry which is preliminary data.</text>
</comment>
<evidence type="ECO:0000313" key="3">
    <source>
        <dbReference type="Proteomes" id="UP001516400"/>
    </source>
</evidence>
<feature type="compositionally biased region" description="Acidic residues" evidence="1">
    <location>
        <begin position="68"/>
        <end position="80"/>
    </location>
</feature>
<feature type="region of interest" description="Disordered" evidence="1">
    <location>
        <begin position="30"/>
        <end position="90"/>
    </location>
</feature>
<name>A0ABD2P0F3_9CUCU</name>
<reference evidence="2 3" key="1">
    <citation type="journal article" date="2021" name="BMC Biol.">
        <title>Horizontally acquired antibacterial genes associated with adaptive radiation of ladybird beetles.</title>
        <authorList>
            <person name="Li H.S."/>
            <person name="Tang X.F."/>
            <person name="Huang Y.H."/>
            <person name="Xu Z.Y."/>
            <person name="Chen M.L."/>
            <person name="Du X.Y."/>
            <person name="Qiu B.Y."/>
            <person name="Chen P.T."/>
            <person name="Zhang W."/>
            <person name="Slipinski A."/>
            <person name="Escalona H.E."/>
            <person name="Waterhouse R.M."/>
            <person name="Zwick A."/>
            <person name="Pang H."/>
        </authorList>
    </citation>
    <scope>NUCLEOTIDE SEQUENCE [LARGE SCALE GENOMIC DNA]</scope>
    <source>
        <strain evidence="2">SYSU2018</strain>
    </source>
</reference>